<dbReference type="Pfam" id="PF09835">
    <property type="entry name" value="DUF2062"/>
    <property type="match status" value="1"/>
</dbReference>
<dbReference type="Proteomes" id="UP000091969">
    <property type="component" value="Unassembled WGS sequence"/>
</dbReference>
<dbReference type="InterPro" id="IPR018639">
    <property type="entry name" value="DUF2062"/>
</dbReference>
<evidence type="ECO:0000256" key="1">
    <source>
        <dbReference type="SAM" id="Phobius"/>
    </source>
</evidence>
<keyword evidence="1" id="KW-0812">Transmembrane</keyword>
<proteinExistence type="predicted"/>
<keyword evidence="4" id="KW-1185">Reference proteome</keyword>
<keyword evidence="1" id="KW-0472">Membrane</keyword>
<protein>
    <recommendedName>
        <fullName evidence="2">DUF2062 domain-containing protein</fullName>
    </recommendedName>
</protein>
<reference evidence="3 4" key="1">
    <citation type="submission" date="2016-06" db="EMBL/GenBank/DDBJ databases">
        <title>Genome sequence of Tepidimonas fonticaldi PL17.</title>
        <authorList>
            <person name="Pinnaka A.K."/>
        </authorList>
    </citation>
    <scope>NUCLEOTIDE SEQUENCE [LARGE SCALE GENOMIC DNA]</scope>
    <source>
        <strain evidence="3 4">PL17</strain>
    </source>
</reference>
<dbReference type="PANTHER" id="PTHR40547:SF1">
    <property type="entry name" value="SLL0298 PROTEIN"/>
    <property type="match status" value="1"/>
</dbReference>
<feature type="transmembrane region" description="Helical" evidence="1">
    <location>
        <begin position="151"/>
        <end position="176"/>
    </location>
</feature>
<name>A0A1A6DUQ3_9BURK</name>
<dbReference type="PANTHER" id="PTHR40547">
    <property type="entry name" value="SLL0298 PROTEIN"/>
    <property type="match status" value="1"/>
</dbReference>
<evidence type="ECO:0000313" key="3">
    <source>
        <dbReference type="EMBL" id="OBS30411.1"/>
    </source>
</evidence>
<evidence type="ECO:0000313" key="4">
    <source>
        <dbReference type="Proteomes" id="UP000091969"/>
    </source>
</evidence>
<dbReference type="RefSeq" id="WP_068608830.1">
    <property type="nucleotide sequence ID" value="NZ_LZDH01000056.1"/>
</dbReference>
<keyword evidence="1" id="KW-1133">Transmembrane helix</keyword>
<dbReference type="AlphaFoldDB" id="A0A1A6DUQ3"/>
<feature type="domain" description="DUF2062" evidence="2">
    <location>
        <begin position="21"/>
        <end position="180"/>
    </location>
</feature>
<dbReference type="STRING" id="1101373.A9O67_05090"/>
<dbReference type="OrthoDB" id="5296274at2"/>
<accession>A0A1A6DUQ3</accession>
<dbReference type="EMBL" id="LZDH01000056">
    <property type="protein sequence ID" value="OBS30411.1"/>
    <property type="molecule type" value="Genomic_DNA"/>
</dbReference>
<gene>
    <name evidence="3" type="ORF">A9O67_05090</name>
</gene>
<organism evidence="3 4">
    <name type="scientific">Tepidimonas fonticaldi</name>
    <dbReference type="NCBI Taxonomy" id="1101373"/>
    <lineage>
        <taxon>Bacteria</taxon>
        <taxon>Pseudomonadati</taxon>
        <taxon>Pseudomonadota</taxon>
        <taxon>Betaproteobacteria</taxon>
        <taxon>Burkholderiales</taxon>
        <taxon>Tepidimonas</taxon>
    </lineage>
</organism>
<sequence>MKARIQSLLPSRERLHDMHWLRWLAPYLHHPRLWHINRKGLALGLALGVFFGLLIPVAQIPASATLAVLLRANVPAAVASTLVTNPVTFGPVYFGAYKLGEWVLQAEPSAASPRSGADANAAARGGAATDGAGGSWLADFWHWITDVGTPLVVGLAIVASLTGVLVYLAVHWAWILKVRLAQRRRRHQRLGHARAQRVRRS</sequence>
<feature type="transmembrane region" description="Helical" evidence="1">
    <location>
        <begin position="40"/>
        <end position="60"/>
    </location>
</feature>
<comment type="caution">
    <text evidence="3">The sequence shown here is derived from an EMBL/GenBank/DDBJ whole genome shotgun (WGS) entry which is preliminary data.</text>
</comment>
<evidence type="ECO:0000259" key="2">
    <source>
        <dbReference type="Pfam" id="PF09835"/>
    </source>
</evidence>